<dbReference type="RefSeq" id="WP_183375002.1">
    <property type="nucleotide sequence ID" value="NZ_CBCSFZ010000004.1"/>
</dbReference>
<accession>A0A839QZA6</accession>
<organism evidence="2 3">
    <name type="scientific">Helcobacillus massiliensis</name>
    <dbReference type="NCBI Taxonomy" id="521392"/>
    <lineage>
        <taxon>Bacteria</taxon>
        <taxon>Bacillati</taxon>
        <taxon>Actinomycetota</taxon>
        <taxon>Actinomycetes</taxon>
        <taxon>Micrococcales</taxon>
        <taxon>Dermabacteraceae</taxon>
        <taxon>Helcobacillus</taxon>
    </lineage>
</organism>
<feature type="transmembrane region" description="Helical" evidence="1">
    <location>
        <begin position="245"/>
        <end position="270"/>
    </location>
</feature>
<gene>
    <name evidence="2" type="ORF">FHX50_000975</name>
</gene>
<protein>
    <submittedName>
        <fullName evidence="2">Uncharacterized protein</fullName>
    </submittedName>
</protein>
<sequence>MSANTAADHTVDPATNACSCGSDHDHGPTGSDVVQGLGKGFAVLSLAVPALAIVLIAGSLILTPSSPLVLLLGIGMGLGHLASLIALSAVASRVAGDLANSPVLLVARVGFEEALRLAVVLLGLVLFVGEGPGPLGLWIGVGAMTVWAVLTTAQLVMSRRRILRPGDWSKNTVLSVLNDKLSVRRAMTMRFVDIAAVLIFQLAATVLVAAAPIMAGAAFILSVASGFSTLVVQRYSAERRARSPWLYAPIVISVLTLLLAIALVLVPATIGV</sequence>
<dbReference type="Proteomes" id="UP000568050">
    <property type="component" value="Unassembled WGS sequence"/>
</dbReference>
<feature type="transmembrane region" description="Helical" evidence="1">
    <location>
        <begin position="41"/>
        <end position="62"/>
    </location>
</feature>
<keyword evidence="1" id="KW-0812">Transmembrane</keyword>
<keyword evidence="1" id="KW-1133">Transmembrane helix</keyword>
<feature type="transmembrane region" description="Helical" evidence="1">
    <location>
        <begin position="68"/>
        <end position="91"/>
    </location>
</feature>
<reference evidence="2 3" key="1">
    <citation type="submission" date="2020-08" db="EMBL/GenBank/DDBJ databases">
        <title>Sequencing the genomes of 1000 actinobacteria strains.</title>
        <authorList>
            <person name="Klenk H.-P."/>
        </authorList>
    </citation>
    <scope>NUCLEOTIDE SEQUENCE [LARGE SCALE GENOMIC DNA]</scope>
    <source>
        <strain evidence="2 3">DSM 23040</strain>
    </source>
</reference>
<feature type="transmembrane region" description="Helical" evidence="1">
    <location>
        <begin position="191"/>
        <end position="210"/>
    </location>
</feature>
<keyword evidence="1" id="KW-0472">Membrane</keyword>
<keyword evidence="3" id="KW-1185">Reference proteome</keyword>
<feature type="transmembrane region" description="Helical" evidence="1">
    <location>
        <begin position="135"/>
        <end position="156"/>
    </location>
</feature>
<evidence type="ECO:0000313" key="2">
    <source>
        <dbReference type="EMBL" id="MBB3022727.1"/>
    </source>
</evidence>
<comment type="caution">
    <text evidence="2">The sequence shown here is derived from an EMBL/GenBank/DDBJ whole genome shotgun (WGS) entry which is preliminary data.</text>
</comment>
<evidence type="ECO:0000313" key="3">
    <source>
        <dbReference type="Proteomes" id="UP000568050"/>
    </source>
</evidence>
<dbReference type="AlphaFoldDB" id="A0A839QZA6"/>
<dbReference type="EMBL" id="JACHWP010000001">
    <property type="protein sequence ID" value="MBB3022727.1"/>
    <property type="molecule type" value="Genomic_DNA"/>
</dbReference>
<feature type="transmembrane region" description="Helical" evidence="1">
    <location>
        <begin position="216"/>
        <end position="233"/>
    </location>
</feature>
<evidence type="ECO:0000256" key="1">
    <source>
        <dbReference type="SAM" id="Phobius"/>
    </source>
</evidence>
<proteinExistence type="predicted"/>
<name>A0A839QZA6_9MICO</name>